<sequence>MAPRHEVECPGRGGSGRWRVCGSKGNRTGDMCVSWRRQDESEQHETHGAPSVRPDSPAAAHHAAPLIQLSAVWASEMRRWRLIGSPRWRHSDRASGIVGGRECGNKKGWSYRSGTTASTLPVYTEKCDVTTEYPPPDQSQRSCSSHPPGN</sequence>
<dbReference type="Proteomes" id="UP001487740">
    <property type="component" value="Unassembled WGS sequence"/>
</dbReference>
<reference evidence="2 3" key="1">
    <citation type="submission" date="2023-03" db="EMBL/GenBank/DDBJ databases">
        <title>High-quality genome of Scylla paramamosain provides insights in environmental adaptation.</title>
        <authorList>
            <person name="Zhang L."/>
        </authorList>
    </citation>
    <scope>NUCLEOTIDE SEQUENCE [LARGE SCALE GENOMIC DNA]</scope>
    <source>
        <strain evidence="2">LZ_2023a</strain>
        <tissue evidence="2">Muscle</tissue>
    </source>
</reference>
<name>A0AAW0T4R2_SCYPA</name>
<evidence type="ECO:0000313" key="2">
    <source>
        <dbReference type="EMBL" id="KAK8382218.1"/>
    </source>
</evidence>
<feature type="region of interest" description="Disordered" evidence="1">
    <location>
        <begin position="129"/>
        <end position="150"/>
    </location>
</feature>
<feature type="region of interest" description="Disordered" evidence="1">
    <location>
        <begin position="25"/>
        <end position="63"/>
    </location>
</feature>
<organism evidence="2 3">
    <name type="scientific">Scylla paramamosain</name>
    <name type="common">Mud crab</name>
    <dbReference type="NCBI Taxonomy" id="85552"/>
    <lineage>
        <taxon>Eukaryota</taxon>
        <taxon>Metazoa</taxon>
        <taxon>Ecdysozoa</taxon>
        <taxon>Arthropoda</taxon>
        <taxon>Crustacea</taxon>
        <taxon>Multicrustacea</taxon>
        <taxon>Malacostraca</taxon>
        <taxon>Eumalacostraca</taxon>
        <taxon>Eucarida</taxon>
        <taxon>Decapoda</taxon>
        <taxon>Pleocyemata</taxon>
        <taxon>Brachyura</taxon>
        <taxon>Eubrachyura</taxon>
        <taxon>Portunoidea</taxon>
        <taxon>Portunidae</taxon>
        <taxon>Portuninae</taxon>
        <taxon>Scylla</taxon>
    </lineage>
</organism>
<evidence type="ECO:0000313" key="3">
    <source>
        <dbReference type="Proteomes" id="UP001487740"/>
    </source>
</evidence>
<dbReference type="EMBL" id="JARAKH010000039">
    <property type="protein sequence ID" value="KAK8382218.1"/>
    <property type="molecule type" value="Genomic_DNA"/>
</dbReference>
<proteinExistence type="predicted"/>
<feature type="compositionally biased region" description="Polar residues" evidence="1">
    <location>
        <begin position="138"/>
        <end position="150"/>
    </location>
</feature>
<keyword evidence="3" id="KW-1185">Reference proteome</keyword>
<dbReference type="AlphaFoldDB" id="A0AAW0T4R2"/>
<evidence type="ECO:0000256" key="1">
    <source>
        <dbReference type="SAM" id="MobiDB-lite"/>
    </source>
</evidence>
<protein>
    <submittedName>
        <fullName evidence="2">Uncharacterized protein</fullName>
    </submittedName>
</protein>
<comment type="caution">
    <text evidence="2">The sequence shown here is derived from an EMBL/GenBank/DDBJ whole genome shotgun (WGS) entry which is preliminary data.</text>
</comment>
<gene>
    <name evidence="2" type="ORF">O3P69_015268</name>
</gene>
<accession>A0AAW0T4R2</accession>
<feature type="compositionally biased region" description="Basic and acidic residues" evidence="1">
    <location>
        <begin position="36"/>
        <end position="47"/>
    </location>
</feature>